<evidence type="ECO:0000313" key="1">
    <source>
        <dbReference type="EMBL" id="CAG9336095.1"/>
    </source>
</evidence>
<dbReference type="InterPro" id="IPR011043">
    <property type="entry name" value="Gal_Oxase/kelch_b-propeller"/>
</dbReference>
<protein>
    <recommendedName>
        <fullName evidence="3">Kelch motif family protein</fullName>
    </recommendedName>
</protein>
<organism evidence="1 2">
    <name type="scientific">Blepharisma stoltei</name>
    <dbReference type="NCBI Taxonomy" id="1481888"/>
    <lineage>
        <taxon>Eukaryota</taxon>
        <taxon>Sar</taxon>
        <taxon>Alveolata</taxon>
        <taxon>Ciliophora</taxon>
        <taxon>Postciliodesmatophora</taxon>
        <taxon>Heterotrichea</taxon>
        <taxon>Heterotrichida</taxon>
        <taxon>Blepharismidae</taxon>
        <taxon>Blepharisma</taxon>
    </lineage>
</organism>
<accession>A0AAU9KH25</accession>
<dbReference type="InterPro" id="IPR015915">
    <property type="entry name" value="Kelch-typ_b-propeller"/>
</dbReference>
<dbReference type="Gene3D" id="2.120.10.80">
    <property type="entry name" value="Kelch-type beta propeller"/>
    <property type="match status" value="1"/>
</dbReference>
<sequence>MENKSQANLLSIQLNSAIEGLNDVVKRTQNQISQNYSNKLLTIQDLKAKTSEILSKAKNDPETEQDFRRICSLYETQSSSSDQSLFQAYQEYVDAYRKITSLYLIDKNNERTILTIYGTENDREETCELETPEMLDHGTCIAQLPNGELFCFGKWQPSGIAFILDRNLKFRRLPSGPAYGCPSAIYFNKNVYCFGGRSYNSFSTLSSKFDLVGNRWIKLTPMPRVDLSCRSVIFNGNVLISGWGKRNILIYSIDTDSFSTTPYNFQLDKLNILINAEDRLYLIESPNGSVYESEIGNEYVWEAIGNSIISFWPFRDYYSFNKGITNMPIGSYSEKLKILAE</sequence>
<keyword evidence="2" id="KW-1185">Reference proteome</keyword>
<reference evidence="1" key="1">
    <citation type="submission" date="2021-09" db="EMBL/GenBank/DDBJ databases">
        <authorList>
            <consortium name="AG Swart"/>
            <person name="Singh M."/>
            <person name="Singh A."/>
            <person name="Seah K."/>
            <person name="Emmerich C."/>
        </authorList>
    </citation>
    <scope>NUCLEOTIDE SEQUENCE</scope>
    <source>
        <strain evidence="1">ATCC30299</strain>
    </source>
</reference>
<gene>
    <name evidence="1" type="ORF">BSTOLATCC_MIC65400</name>
</gene>
<dbReference type="SUPFAM" id="SSF50965">
    <property type="entry name" value="Galactose oxidase, central domain"/>
    <property type="match status" value="1"/>
</dbReference>
<proteinExistence type="predicted"/>
<dbReference type="Proteomes" id="UP001162131">
    <property type="component" value="Unassembled WGS sequence"/>
</dbReference>
<name>A0AAU9KH25_9CILI</name>
<evidence type="ECO:0000313" key="2">
    <source>
        <dbReference type="Proteomes" id="UP001162131"/>
    </source>
</evidence>
<dbReference type="AlphaFoldDB" id="A0AAU9KH25"/>
<dbReference type="EMBL" id="CAJZBQ010000063">
    <property type="protein sequence ID" value="CAG9336095.1"/>
    <property type="molecule type" value="Genomic_DNA"/>
</dbReference>
<evidence type="ECO:0008006" key="3">
    <source>
        <dbReference type="Google" id="ProtNLM"/>
    </source>
</evidence>
<comment type="caution">
    <text evidence="1">The sequence shown here is derived from an EMBL/GenBank/DDBJ whole genome shotgun (WGS) entry which is preliminary data.</text>
</comment>